<gene>
    <name evidence="3" type="ORF">EDD40_4461</name>
</gene>
<feature type="chain" id="PRO_5018225096" description="SH3 domain-containing protein" evidence="2">
    <location>
        <begin position="26"/>
        <end position="199"/>
    </location>
</feature>
<name>A0A3N1H993_9PSEU</name>
<feature type="region of interest" description="Disordered" evidence="1">
    <location>
        <begin position="119"/>
        <end position="199"/>
    </location>
</feature>
<dbReference type="Proteomes" id="UP000268727">
    <property type="component" value="Unassembled WGS sequence"/>
</dbReference>
<dbReference type="AlphaFoldDB" id="A0A3N1H993"/>
<sequence length="199" mass="20657">MRIFTTAVAVAAAGAGLLAGGVATASTEVAAGGPPQYSATAWHDVNVRHCPSTSCTQAPGSPVLAGWTVGVYCWVHGESVTDFGYTNDVWLNIGRQDGGTQWSSAIYFAGDEYANLPQDARCADAPQPPTTTPKPTTTRPDPTSTPPSTTTRPMPTTTPGQTTTTRPAPTTTADPTSTTRPSTPTTTFVTTTRAEPARD</sequence>
<evidence type="ECO:0000313" key="4">
    <source>
        <dbReference type="Proteomes" id="UP000268727"/>
    </source>
</evidence>
<evidence type="ECO:0008006" key="5">
    <source>
        <dbReference type="Google" id="ProtNLM"/>
    </source>
</evidence>
<accession>A0A3N1H993</accession>
<evidence type="ECO:0000256" key="1">
    <source>
        <dbReference type="SAM" id="MobiDB-lite"/>
    </source>
</evidence>
<keyword evidence="2" id="KW-0732">Signal</keyword>
<feature type="compositionally biased region" description="Low complexity" evidence="1">
    <location>
        <begin position="133"/>
        <end position="192"/>
    </location>
</feature>
<dbReference type="RefSeq" id="WP_170185162.1">
    <property type="nucleotide sequence ID" value="NZ_RJKM01000001.1"/>
</dbReference>
<dbReference type="EMBL" id="RJKM01000001">
    <property type="protein sequence ID" value="ROP39089.1"/>
    <property type="molecule type" value="Genomic_DNA"/>
</dbReference>
<evidence type="ECO:0000256" key="2">
    <source>
        <dbReference type="SAM" id="SignalP"/>
    </source>
</evidence>
<proteinExistence type="predicted"/>
<reference evidence="3 4" key="1">
    <citation type="submission" date="2018-11" db="EMBL/GenBank/DDBJ databases">
        <title>Sequencing the genomes of 1000 actinobacteria strains.</title>
        <authorList>
            <person name="Klenk H.-P."/>
        </authorList>
    </citation>
    <scope>NUCLEOTIDE SEQUENCE [LARGE SCALE GENOMIC DNA]</scope>
    <source>
        <strain evidence="3 4">DSM 44231</strain>
    </source>
</reference>
<comment type="caution">
    <text evidence="3">The sequence shown here is derived from an EMBL/GenBank/DDBJ whole genome shotgun (WGS) entry which is preliminary data.</text>
</comment>
<keyword evidence="4" id="KW-1185">Reference proteome</keyword>
<protein>
    <recommendedName>
        <fullName evidence="5">SH3 domain-containing protein</fullName>
    </recommendedName>
</protein>
<feature type="signal peptide" evidence="2">
    <location>
        <begin position="1"/>
        <end position="25"/>
    </location>
</feature>
<organism evidence="3 4">
    <name type="scientific">Saccharothrix texasensis</name>
    <dbReference type="NCBI Taxonomy" id="103734"/>
    <lineage>
        <taxon>Bacteria</taxon>
        <taxon>Bacillati</taxon>
        <taxon>Actinomycetota</taxon>
        <taxon>Actinomycetes</taxon>
        <taxon>Pseudonocardiales</taxon>
        <taxon>Pseudonocardiaceae</taxon>
        <taxon>Saccharothrix</taxon>
    </lineage>
</organism>
<evidence type="ECO:0000313" key="3">
    <source>
        <dbReference type="EMBL" id="ROP39089.1"/>
    </source>
</evidence>